<reference evidence="1 2" key="1">
    <citation type="submission" date="2019-03" db="EMBL/GenBank/DDBJ databases">
        <title>Complete Genome Sequence of Leuconostoc kimchii strain NKJ218 Isolated from Homemade Kimchi.</title>
        <authorList>
            <person name="Jung J.Y."/>
            <person name="Jin H.M."/>
            <person name="Jung J.-W."/>
            <person name="Lee S.-Y."/>
            <person name="Ryu B.-G."/>
            <person name="Han S.-S."/>
            <person name="Kang H.K."/>
            <person name="Choi H.W."/>
            <person name="Chung E.J."/>
            <person name="Choi K.-M."/>
        </authorList>
    </citation>
    <scope>NUCLEOTIDE SEQUENCE [LARGE SCALE GENOMIC DNA]</scope>
    <source>
        <strain evidence="1 2">NKJ218</strain>
    </source>
</reference>
<protein>
    <recommendedName>
        <fullName evidence="3">Role in replication</fullName>
    </recommendedName>
</protein>
<evidence type="ECO:0000313" key="1">
    <source>
        <dbReference type="EMBL" id="QBR46744.1"/>
    </source>
</evidence>
<dbReference type="EMBL" id="CP037939">
    <property type="protein sequence ID" value="QBR46744.1"/>
    <property type="molecule type" value="Genomic_DNA"/>
</dbReference>
<name>A0ABX5SHB1_9LACO</name>
<keyword evidence="2" id="KW-1185">Reference proteome</keyword>
<evidence type="ECO:0000313" key="2">
    <source>
        <dbReference type="Proteomes" id="UP000295756"/>
    </source>
</evidence>
<gene>
    <name evidence="1" type="ORF">EW139_00840</name>
</gene>
<organism evidence="1 2">
    <name type="scientific">Leuconostoc kimchii</name>
    <dbReference type="NCBI Taxonomy" id="136609"/>
    <lineage>
        <taxon>Bacteria</taxon>
        <taxon>Bacillati</taxon>
        <taxon>Bacillota</taxon>
        <taxon>Bacilli</taxon>
        <taxon>Lactobacillales</taxon>
        <taxon>Lactobacillaceae</taxon>
        <taxon>Leuconostoc</taxon>
    </lineage>
</organism>
<dbReference type="Proteomes" id="UP000295756">
    <property type="component" value="Chromosome"/>
</dbReference>
<proteinExistence type="predicted"/>
<evidence type="ECO:0008006" key="3">
    <source>
        <dbReference type="Google" id="ProtNLM"/>
    </source>
</evidence>
<sequence>MIFYHNQLVDVWKINKNRTQPEWVKQCFENHSMVWYDNQLKILVKAINPSAKRDLKLGLLDTTLGYYGGGFVMGRIGDFFDATNGRVVSKKQFYNEYSMNNN</sequence>
<dbReference type="RefSeq" id="WP_013102829.1">
    <property type="nucleotide sequence ID" value="NZ_CP037939.1"/>
</dbReference>
<accession>A0ABX5SHB1</accession>